<dbReference type="GO" id="GO:0006355">
    <property type="term" value="P:regulation of DNA-templated transcription"/>
    <property type="evidence" value="ECO:0007669"/>
    <property type="project" value="InterPro"/>
</dbReference>
<evidence type="ECO:0000313" key="2">
    <source>
        <dbReference type="EMBL" id="GAN96846.1"/>
    </source>
</evidence>
<comment type="caution">
    <text evidence="2">The sequence shown here is derived from an EMBL/GenBank/DDBJ whole genome shotgun (WGS) entry which is preliminary data.</text>
</comment>
<accession>A0A0D6Q257</accession>
<proteinExistence type="inferred from homology"/>
<sequence length="169" mass="19101">MTELTDDLPNNAKRVRDLTVEIIIAYINNNTVATDELPMLIRSVYGTLERVHTPTSSAPPMRVPAVPIKRSVFPDYIICLEDGKKLKMLKRHLNAAYGMTLDQYRERWELPHDYPMVAPNYAARRSVLAREAGLGRTITASHKVDDDLASSDVAITKIPMKRRGRKKTA</sequence>
<dbReference type="Gene3D" id="1.10.10.1550">
    <property type="entry name" value="ROS/MUCR transcriptional regulator protein"/>
    <property type="match status" value="1"/>
</dbReference>
<dbReference type="Pfam" id="PF05443">
    <property type="entry name" value="ROS_MUCR"/>
    <property type="match status" value="1"/>
</dbReference>
<evidence type="ECO:0000256" key="1">
    <source>
        <dbReference type="ARBA" id="ARBA00007031"/>
    </source>
</evidence>
<dbReference type="GO" id="GO:0008270">
    <property type="term" value="F:zinc ion binding"/>
    <property type="evidence" value="ECO:0007669"/>
    <property type="project" value="InterPro"/>
</dbReference>
<reference evidence="2 3" key="1">
    <citation type="submission" date="2012-11" db="EMBL/GenBank/DDBJ databases">
        <title>Whole genome sequence of Gluconacetobacter europaeus NBRC3261.</title>
        <authorList>
            <person name="Azuma Y."/>
            <person name="Higashiura N."/>
            <person name="Hirakawa H."/>
            <person name="Matsushita K."/>
        </authorList>
    </citation>
    <scope>NUCLEOTIDE SEQUENCE [LARGE SCALE GENOMIC DNA]</scope>
    <source>
        <strain evidence="2 3">NBRC 3261</strain>
    </source>
</reference>
<name>A0A0D6Q257_KOMEU</name>
<dbReference type="InterPro" id="IPR008807">
    <property type="entry name" value="ROS_MUCR"/>
</dbReference>
<dbReference type="Proteomes" id="UP000032675">
    <property type="component" value="Unassembled WGS sequence"/>
</dbReference>
<protein>
    <submittedName>
        <fullName evidence="2">Transcriptional regulator Ros/MucR</fullName>
    </submittedName>
</protein>
<gene>
    <name evidence="2" type="ORF">Geu3261_0116_003</name>
</gene>
<dbReference type="AlphaFoldDB" id="A0A0D6Q257"/>
<dbReference type="InterPro" id="IPR041920">
    <property type="entry name" value="ROS/MUCR_sf"/>
</dbReference>
<organism evidence="2 3">
    <name type="scientific">Komagataeibacter europaeus NBRC 3261</name>
    <dbReference type="NCBI Taxonomy" id="1234669"/>
    <lineage>
        <taxon>Bacteria</taxon>
        <taxon>Pseudomonadati</taxon>
        <taxon>Pseudomonadota</taxon>
        <taxon>Alphaproteobacteria</taxon>
        <taxon>Acetobacterales</taxon>
        <taxon>Acetobacteraceae</taxon>
        <taxon>Komagataeibacter</taxon>
    </lineage>
</organism>
<evidence type="ECO:0000313" key="3">
    <source>
        <dbReference type="Proteomes" id="UP000032675"/>
    </source>
</evidence>
<comment type="similarity">
    <text evidence="1">Belongs to the ros/MucR family.</text>
</comment>
<dbReference type="RefSeq" id="WP_082086038.1">
    <property type="nucleotide sequence ID" value="NZ_BANI01000101.1"/>
</dbReference>
<dbReference type="EMBL" id="BANI01000101">
    <property type="protein sequence ID" value="GAN96846.1"/>
    <property type="molecule type" value="Genomic_DNA"/>
</dbReference>
<dbReference type="GO" id="GO:0003677">
    <property type="term" value="F:DNA binding"/>
    <property type="evidence" value="ECO:0007669"/>
    <property type="project" value="InterPro"/>
</dbReference>